<dbReference type="EMBL" id="JAMKFB020000277">
    <property type="protein sequence ID" value="KAL0150737.1"/>
    <property type="molecule type" value="Genomic_DNA"/>
</dbReference>
<reference evidence="1 2" key="1">
    <citation type="submission" date="2024-05" db="EMBL/GenBank/DDBJ databases">
        <title>Genome sequencing and assembly of Indian major carp, Cirrhinus mrigala (Hamilton, 1822).</title>
        <authorList>
            <person name="Mohindra V."/>
            <person name="Chowdhury L.M."/>
            <person name="Lal K."/>
            <person name="Jena J.K."/>
        </authorList>
    </citation>
    <scope>NUCLEOTIDE SEQUENCE [LARGE SCALE GENOMIC DNA]</scope>
    <source>
        <strain evidence="1">CM1030</strain>
        <tissue evidence="1">Blood</tissue>
    </source>
</reference>
<dbReference type="Proteomes" id="UP001529510">
    <property type="component" value="Unassembled WGS sequence"/>
</dbReference>
<evidence type="ECO:0000313" key="2">
    <source>
        <dbReference type="Proteomes" id="UP001529510"/>
    </source>
</evidence>
<name>A0ABD0MKY1_CIRMR</name>
<sequence length="170" mass="19307">MSLVKDAPETLQILSLFLQIRDVTGVSADFEVDIALRTLRSMRQADGVNTKCMNDEFDHFHMFKAVKVSQLSDRDNLKAEVLGERFFVSLADNIERRLDDVIISAAAALTHILFGDDKLLTIHKTLAVEATSSPKRLMEFHQFKCHGVIRENLHKSTVYFSKWSRGCLIP</sequence>
<accession>A0ABD0MKY1</accession>
<organism evidence="1 2">
    <name type="scientific">Cirrhinus mrigala</name>
    <name type="common">Mrigala</name>
    <dbReference type="NCBI Taxonomy" id="683832"/>
    <lineage>
        <taxon>Eukaryota</taxon>
        <taxon>Metazoa</taxon>
        <taxon>Chordata</taxon>
        <taxon>Craniata</taxon>
        <taxon>Vertebrata</taxon>
        <taxon>Euteleostomi</taxon>
        <taxon>Actinopterygii</taxon>
        <taxon>Neopterygii</taxon>
        <taxon>Teleostei</taxon>
        <taxon>Ostariophysi</taxon>
        <taxon>Cypriniformes</taxon>
        <taxon>Cyprinidae</taxon>
        <taxon>Labeoninae</taxon>
        <taxon>Labeonini</taxon>
        <taxon>Cirrhinus</taxon>
    </lineage>
</organism>
<protein>
    <submittedName>
        <fullName evidence="1">Uncharacterized protein</fullName>
    </submittedName>
</protein>
<comment type="caution">
    <text evidence="1">The sequence shown here is derived from an EMBL/GenBank/DDBJ whole genome shotgun (WGS) entry which is preliminary data.</text>
</comment>
<proteinExistence type="predicted"/>
<keyword evidence="2" id="KW-1185">Reference proteome</keyword>
<evidence type="ECO:0000313" key="1">
    <source>
        <dbReference type="EMBL" id="KAL0150737.1"/>
    </source>
</evidence>
<gene>
    <name evidence="1" type="ORF">M9458_053960</name>
</gene>
<dbReference type="AlphaFoldDB" id="A0ABD0MKY1"/>